<dbReference type="AlphaFoldDB" id="A0A3L8DG50"/>
<protein>
    <submittedName>
        <fullName evidence="1">Uncharacterized protein</fullName>
    </submittedName>
</protein>
<reference evidence="1" key="2">
    <citation type="submission" date="2018-07" db="EMBL/GenBank/DDBJ databases">
        <authorList>
            <person name="Mckenzie S.K."/>
            <person name="Kronauer D.J.C."/>
        </authorList>
    </citation>
    <scope>NUCLEOTIDE SEQUENCE</scope>
    <source>
        <strain evidence="1">Clonal line C1</strain>
    </source>
</reference>
<proteinExistence type="predicted"/>
<dbReference type="Proteomes" id="UP000279307">
    <property type="component" value="Chromosome 8"/>
</dbReference>
<comment type="caution">
    <text evidence="1">The sequence shown here is derived from an EMBL/GenBank/DDBJ whole genome shotgun (WGS) entry which is preliminary data.</text>
</comment>
<organism evidence="1">
    <name type="scientific">Ooceraea biroi</name>
    <name type="common">Clonal raider ant</name>
    <name type="synonym">Cerapachys biroi</name>
    <dbReference type="NCBI Taxonomy" id="2015173"/>
    <lineage>
        <taxon>Eukaryota</taxon>
        <taxon>Metazoa</taxon>
        <taxon>Ecdysozoa</taxon>
        <taxon>Arthropoda</taxon>
        <taxon>Hexapoda</taxon>
        <taxon>Insecta</taxon>
        <taxon>Pterygota</taxon>
        <taxon>Neoptera</taxon>
        <taxon>Endopterygota</taxon>
        <taxon>Hymenoptera</taxon>
        <taxon>Apocrita</taxon>
        <taxon>Aculeata</taxon>
        <taxon>Formicoidea</taxon>
        <taxon>Formicidae</taxon>
        <taxon>Dorylinae</taxon>
        <taxon>Ooceraea</taxon>
    </lineage>
</organism>
<gene>
    <name evidence="1" type="ORF">DMN91_007982</name>
</gene>
<accession>A0A3L8DG50</accession>
<dbReference type="EMBL" id="QOIP01000008">
    <property type="protein sequence ID" value="RLU19425.1"/>
    <property type="molecule type" value="Genomic_DNA"/>
</dbReference>
<name>A0A3L8DG50_OOCBI</name>
<evidence type="ECO:0000313" key="1">
    <source>
        <dbReference type="EMBL" id="RLU19425.1"/>
    </source>
</evidence>
<sequence length="102" mass="12029">MEGGIGRIQKEMEWENTFLGTIREEYRWCIGEERVVRDMTTKGKLPLGKIFRWCRVIDKWLVLRREPTRPANLRNGDTDSNCHGFPDRNGLLDPEEKFNCSD</sequence>
<reference evidence="1" key="1">
    <citation type="journal article" date="2018" name="Genome Res.">
        <title>The genomic architecture and molecular evolution of ant odorant receptors.</title>
        <authorList>
            <person name="McKenzie S.K."/>
            <person name="Kronauer D.J.C."/>
        </authorList>
    </citation>
    <scope>NUCLEOTIDE SEQUENCE [LARGE SCALE GENOMIC DNA]</scope>
    <source>
        <strain evidence="1">Clonal line C1</strain>
    </source>
</reference>